<feature type="compositionally biased region" description="Basic residues" evidence="4">
    <location>
        <begin position="70"/>
        <end position="87"/>
    </location>
</feature>
<dbReference type="Pfam" id="PF02182">
    <property type="entry name" value="SAD_SRA"/>
    <property type="match status" value="1"/>
</dbReference>
<proteinExistence type="predicted"/>
<gene>
    <name evidence="7" type="ORF">Slati_4368900</name>
</gene>
<dbReference type="InterPro" id="IPR001214">
    <property type="entry name" value="SET_dom"/>
</dbReference>
<dbReference type="PANTHER" id="PTHR45660">
    <property type="entry name" value="HISTONE-LYSINE N-METHYLTRANSFERASE SETMAR"/>
    <property type="match status" value="1"/>
</dbReference>
<dbReference type="GO" id="GO:0003690">
    <property type="term" value="F:double-stranded DNA binding"/>
    <property type="evidence" value="ECO:0007669"/>
    <property type="project" value="TreeGrafter"/>
</dbReference>
<accession>A0AAW2SPQ0</accession>
<dbReference type="SMART" id="SM00466">
    <property type="entry name" value="SRA"/>
    <property type="match status" value="1"/>
</dbReference>
<dbReference type="InterPro" id="IPR046341">
    <property type="entry name" value="SET_dom_sf"/>
</dbReference>
<dbReference type="GO" id="GO:0005694">
    <property type="term" value="C:chromosome"/>
    <property type="evidence" value="ECO:0007669"/>
    <property type="project" value="UniProtKB-SubCell"/>
</dbReference>
<evidence type="ECO:0000256" key="2">
    <source>
        <dbReference type="ARBA" id="ARBA00023242"/>
    </source>
</evidence>
<evidence type="ECO:0000256" key="1">
    <source>
        <dbReference type="ARBA" id="ARBA00004286"/>
    </source>
</evidence>
<feature type="domain" description="YDG" evidence="6">
    <location>
        <begin position="197"/>
        <end position="343"/>
    </location>
</feature>
<dbReference type="Pfam" id="PF00856">
    <property type="entry name" value="SET"/>
    <property type="match status" value="1"/>
</dbReference>
<dbReference type="Gene3D" id="2.30.280.10">
    <property type="entry name" value="SRA-YDG"/>
    <property type="match status" value="1"/>
</dbReference>
<evidence type="ECO:0000259" key="6">
    <source>
        <dbReference type="PROSITE" id="PS51015"/>
    </source>
</evidence>
<feature type="compositionally biased region" description="Basic and acidic residues" evidence="4">
    <location>
        <begin position="88"/>
        <end position="99"/>
    </location>
</feature>
<dbReference type="AlphaFoldDB" id="A0AAW2SPQ0"/>
<dbReference type="PROSITE" id="PS51015">
    <property type="entry name" value="YDG"/>
    <property type="match status" value="1"/>
</dbReference>
<evidence type="ECO:0000313" key="7">
    <source>
        <dbReference type="EMBL" id="KAL0394027.1"/>
    </source>
</evidence>
<comment type="caution">
    <text evidence="7">The sequence shown here is derived from an EMBL/GenBank/DDBJ whole genome shotgun (WGS) entry which is preliminary data.</text>
</comment>
<protein>
    <submittedName>
        <fullName evidence="7">Histone-lysine N-methyltransferase, H3 lysine-9 specific SUVH6</fullName>
    </submittedName>
</protein>
<dbReference type="InterPro" id="IPR015947">
    <property type="entry name" value="PUA-like_sf"/>
</dbReference>
<dbReference type="GO" id="GO:0042054">
    <property type="term" value="F:histone methyltransferase activity"/>
    <property type="evidence" value="ECO:0007669"/>
    <property type="project" value="TreeGrafter"/>
</dbReference>
<reference evidence="7" key="2">
    <citation type="journal article" date="2024" name="Plant">
        <title>Genomic evolution and insights into agronomic trait innovations of Sesamum species.</title>
        <authorList>
            <person name="Miao H."/>
            <person name="Wang L."/>
            <person name="Qu L."/>
            <person name="Liu H."/>
            <person name="Sun Y."/>
            <person name="Le M."/>
            <person name="Wang Q."/>
            <person name="Wei S."/>
            <person name="Zheng Y."/>
            <person name="Lin W."/>
            <person name="Duan Y."/>
            <person name="Cao H."/>
            <person name="Xiong S."/>
            <person name="Wang X."/>
            <person name="Wei L."/>
            <person name="Li C."/>
            <person name="Ma Q."/>
            <person name="Ju M."/>
            <person name="Zhao R."/>
            <person name="Li G."/>
            <person name="Mu C."/>
            <person name="Tian Q."/>
            <person name="Mei H."/>
            <person name="Zhang T."/>
            <person name="Gao T."/>
            <person name="Zhang H."/>
        </authorList>
    </citation>
    <scope>NUCLEOTIDE SEQUENCE</scope>
    <source>
        <strain evidence="7">KEN1</strain>
    </source>
</reference>
<organism evidence="7">
    <name type="scientific">Sesamum latifolium</name>
    <dbReference type="NCBI Taxonomy" id="2727402"/>
    <lineage>
        <taxon>Eukaryota</taxon>
        <taxon>Viridiplantae</taxon>
        <taxon>Streptophyta</taxon>
        <taxon>Embryophyta</taxon>
        <taxon>Tracheophyta</taxon>
        <taxon>Spermatophyta</taxon>
        <taxon>Magnoliopsida</taxon>
        <taxon>eudicotyledons</taxon>
        <taxon>Gunneridae</taxon>
        <taxon>Pentapetalae</taxon>
        <taxon>asterids</taxon>
        <taxon>lamiids</taxon>
        <taxon>Lamiales</taxon>
        <taxon>Pedaliaceae</taxon>
        <taxon>Sesamum</taxon>
    </lineage>
</organism>
<dbReference type="PROSITE" id="PS50280">
    <property type="entry name" value="SET"/>
    <property type="match status" value="1"/>
</dbReference>
<keyword evidence="2 3" id="KW-0539">Nucleus</keyword>
<dbReference type="SUPFAM" id="SSF82199">
    <property type="entry name" value="SET domain"/>
    <property type="match status" value="1"/>
</dbReference>
<dbReference type="InterPro" id="IPR051357">
    <property type="entry name" value="H3K9_HMTase_SUVAR3-9"/>
</dbReference>
<dbReference type="EMBL" id="JACGWN010000016">
    <property type="protein sequence ID" value="KAL0394027.1"/>
    <property type="molecule type" value="Genomic_DNA"/>
</dbReference>
<comment type="subcellular location">
    <subcellularLocation>
        <location evidence="1">Chromosome</location>
    </subcellularLocation>
    <subcellularLocation>
        <location evidence="3">Nucleus</location>
    </subcellularLocation>
</comment>
<feature type="domain" description="SET" evidence="5">
    <location>
        <begin position="346"/>
        <end position="474"/>
    </location>
</feature>
<feature type="region of interest" description="Disordered" evidence="4">
    <location>
        <begin position="62"/>
        <end position="106"/>
    </location>
</feature>
<dbReference type="Gene3D" id="2.170.270.10">
    <property type="entry name" value="SET domain"/>
    <property type="match status" value="2"/>
</dbReference>
<dbReference type="SUPFAM" id="SSF88697">
    <property type="entry name" value="PUA domain-like"/>
    <property type="match status" value="1"/>
</dbReference>
<name>A0AAW2SPQ0_9LAMI</name>
<evidence type="ECO:0000256" key="3">
    <source>
        <dbReference type="PROSITE-ProRule" id="PRU00358"/>
    </source>
</evidence>
<dbReference type="InterPro" id="IPR036987">
    <property type="entry name" value="SRA-YDG_sf"/>
</dbReference>
<dbReference type="InterPro" id="IPR003105">
    <property type="entry name" value="SRA_YDG"/>
</dbReference>
<sequence length="474" mass="52492">MARPVLEVLIMTLPLYSPGESDEMRSSNSVFRSANEVDKEVVHGLMAAPHCPWRTGKTVLSITDGGTSGGKKRKQNFSWRQKAKAVARKNDEGNAHDGDFPADSPASLQPKIFEVSLPPFGPNSSGHVDARNRVRDTLRVFHAICRKLLQQEEANSTPEEEGKSKQSSKKPKRIDLLTAKIIKDKGKEVNTEKQILGQVPGVEVGDEFQYRVELAVVGIHRLYQAGIDWIKLNGVPVATSIVSSGAYADDVENADVLIYSGQGGNVVGKVKQPEDQKLERGNLALRNSILAKTPVRVVRGWKETKFELRRNPGQPELAWKELKKSSKFKNRPGACVSDISGGKEPFPICAVNTFGDEKPPPFNYTSKMIYPDWFNPIPPAGSFICEYAGELLEDKEAEQKIGNDEYLFDIGQNYGDSSLKSEDQAGSVELVEEVGYTIDAAQYGNIGRFINHSCLPNLYAQNVIYDHDDRKMPM</sequence>
<dbReference type="GO" id="GO:0005634">
    <property type="term" value="C:nucleus"/>
    <property type="evidence" value="ECO:0007669"/>
    <property type="project" value="UniProtKB-SubCell"/>
</dbReference>
<reference evidence="7" key="1">
    <citation type="submission" date="2020-06" db="EMBL/GenBank/DDBJ databases">
        <authorList>
            <person name="Li T."/>
            <person name="Hu X."/>
            <person name="Zhang T."/>
            <person name="Song X."/>
            <person name="Zhang H."/>
            <person name="Dai N."/>
            <person name="Sheng W."/>
            <person name="Hou X."/>
            <person name="Wei L."/>
        </authorList>
    </citation>
    <scope>NUCLEOTIDE SEQUENCE</scope>
    <source>
        <strain evidence="7">KEN1</strain>
        <tissue evidence="7">Leaf</tissue>
    </source>
</reference>
<dbReference type="PANTHER" id="PTHR45660:SF46">
    <property type="entry name" value="HISTONE-LYSINE N-METHYLTRANSFERASE, H3 LYSINE-9 SPECIFIC SUVH6"/>
    <property type="match status" value="1"/>
</dbReference>
<evidence type="ECO:0000259" key="5">
    <source>
        <dbReference type="PROSITE" id="PS50280"/>
    </source>
</evidence>
<evidence type="ECO:0000256" key="4">
    <source>
        <dbReference type="SAM" id="MobiDB-lite"/>
    </source>
</evidence>